<dbReference type="GO" id="GO:0006281">
    <property type="term" value="P:DNA repair"/>
    <property type="evidence" value="ECO:0007669"/>
    <property type="project" value="UniProtKB-UniRule"/>
</dbReference>
<keyword evidence="3 6" id="KW-0548">Nucleotidyltransferase</keyword>
<evidence type="ECO:0000256" key="6">
    <source>
        <dbReference type="HAMAP-Rule" id="MF_01113"/>
    </source>
</evidence>
<keyword evidence="9" id="KW-1185">Reference proteome</keyword>
<name>A0A8J6IM48_9FIRM</name>
<feature type="active site" evidence="6">
    <location>
        <position position="106"/>
    </location>
</feature>
<comment type="subcellular location">
    <subcellularLocation>
        <location evidence="6">Cytoplasm</location>
    </subcellularLocation>
</comment>
<dbReference type="EMBL" id="JACOGI010000001">
    <property type="protein sequence ID" value="MBC3516054.1"/>
    <property type="molecule type" value="Genomic_DNA"/>
</dbReference>
<feature type="binding site" evidence="6">
    <location>
        <position position="105"/>
    </location>
    <ligand>
        <name>Mg(2+)</name>
        <dbReference type="ChEBI" id="CHEBI:18420"/>
    </ligand>
</feature>
<dbReference type="GO" id="GO:0003887">
    <property type="term" value="F:DNA-directed DNA polymerase activity"/>
    <property type="evidence" value="ECO:0007669"/>
    <property type="project" value="UniProtKB-UniRule"/>
</dbReference>
<proteinExistence type="inferred from homology"/>
<keyword evidence="6" id="KW-0235">DNA replication</keyword>
<dbReference type="GO" id="GO:0000287">
    <property type="term" value="F:magnesium ion binding"/>
    <property type="evidence" value="ECO:0007669"/>
    <property type="project" value="UniProtKB-UniRule"/>
</dbReference>
<dbReference type="Pfam" id="PF11799">
    <property type="entry name" value="IMS_C"/>
    <property type="match status" value="1"/>
</dbReference>
<dbReference type="GO" id="GO:0042276">
    <property type="term" value="P:error-prone translesion synthesis"/>
    <property type="evidence" value="ECO:0007669"/>
    <property type="project" value="TreeGrafter"/>
</dbReference>
<accession>A0A8J6IM48</accession>
<keyword evidence="6" id="KW-0234">DNA repair</keyword>
<dbReference type="EC" id="2.7.7.7" evidence="6"/>
<keyword evidence="6" id="KW-0479">Metal-binding</keyword>
<dbReference type="HAMAP" id="MF_01113">
    <property type="entry name" value="DNApol_IV"/>
    <property type="match status" value="1"/>
</dbReference>
<dbReference type="CDD" id="cd03586">
    <property type="entry name" value="PolY_Pol_IV_kappa"/>
    <property type="match status" value="1"/>
</dbReference>
<dbReference type="InterPro" id="IPR022880">
    <property type="entry name" value="DNApol_IV"/>
</dbReference>
<dbReference type="SUPFAM" id="SSF100879">
    <property type="entry name" value="Lesion bypass DNA polymerase (Y-family), little finger domain"/>
    <property type="match status" value="1"/>
</dbReference>
<comment type="similarity">
    <text evidence="1 6">Belongs to the DNA polymerase type-Y family.</text>
</comment>
<dbReference type="GO" id="GO:0003684">
    <property type="term" value="F:damaged DNA binding"/>
    <property type="evidence" value="ECO:0007669"/>
    <property type="project" value="InterPro"/>
</dbReference>
<dbReference type="InterPro" id="IPR043128">
    <property type="entry name" value="Rev_trsase/Diguanyl_cyclase"/>
</dbReference>
<dbReference type="AlphaFoldDB" id="A0A8J6IM48"/>
<feature type="site" description="Substrate discrimination" evidence="6">
    <location>
        <position position="14"/>
    </location>
</feature>
<dbReference type="PANTHER" id="PTHR11076:SF35">
    <property type="entry name" value="DNA REPAIR PROTEIN HOMOLOG YOBH"/>
    <property type="match status" value="1"/>
</dbReference>
<evidence type="ECO:0000256" key="3">
    <source>
        <dbReference type="ARBA" id="ARBA00022695"/>
    </source>
</evidence>
<comment type="subunit">
    <text evidence="6">Monomer.</text>
</comment>
<evidence type="ECO:0000256" key="1">
    <source>
        <dbReference type="ARBA" id="ARBA00010945"/>
    </source>
</evidence>
<organism evidence="8 9">
    <name type="scientific">Neobittarella massiliensis</name>
    <name type="common">ex Bilen et al. 2018</name>
    <dbReference type="NCBI Taxonomy" id="2041842"/>
    <lineage>
        <taxon>Bacteria</taxon>
        <taxon>Bacillati</taxon>
        <taxon>Bacillota</taxon>
        <taxon>Clostridia</taxon>
        <taxon>Eubacteriales</taxon>
        <taxon>Oscillospiraceae</taxon>
        <taxon>Neobittarella (ex Bilen et al. 2018)</taxon>
    </lineage>
</organism>
<dbReference type="Pfam" id="PF00817">
    <property type="entry name" value="IMS"/>
    <property type="match status" value="1"/>
</dbReference>
<evidence type="ECO:0000256" key="4">
    <source>
        <dbReference type="ARBA" id="ARBA00022763"/>
    </source>
</evidence>
<keyword evidence="6" id="KW-0238">DNA-binding</keyword>
<evidence type="ECO:0000313" key="9">
    <source>
        <dbReference type="Proteomes" id="UP000597668"/>
    </source>
</evidence>
<reference evidence="8" key="1">
    <citation type="submission" date="2020-08" db="EMBL/GenBank/DDBJ databases">
        <authorList>
            <person name="Liu C."/>
            <person name="Sun Q."/>
        </authorList>
    </citation>
    <scope>NUCLEOTIDE SEQUENCE</scope>
    <source>
        <strain evidence="8">NSJ-65</strain>
    </source>
</reference>
<dbReference type="SUPFAM" id="SSF56672">
    <property type="entry name" value="DNA/RNA polymerases"/>
    <property type="match status" value="1"/>
</dbReference>
<dbReference type="InterPro" id="IPR017961">
    <property type="entry name" value="DNA_pol_Y-fam_little_finger"/>
</dbReference>
<dbReference type="Proteomes" id="UP000597668">
    <property type="component" value="Unassembled WGS sequence"/>
</dbReference>
<dbReference type="InterPro" id="IPR050116">
    <property type="entry name" value="DNA_polymerase-Y"/>
</dbReference>
<dbReference type="Gene3D" id="3.30.70.270">
    <property type="match status" value="1"/>
</dbReference>
<comment type="function">
    <text evidence="6">Poorly processive, error-prone DNA polymerase involved in untargeted mutagenesis. Copies undamaged DNA at stalled replication forks, which arise in vivo from mismatched or misaligned primer ends. These misaligned primers can be extended by PolIV. Exhibits no 3'-5' exonuclease (proofreading) activity. May be involved in translesional synthesis, in conjunction with the beta clamp from PolIII.</text>
</comment>
<comment type="cofactor">
    <cofactor evidence="6">
        <name>Mg(2+)</name>
        <dbReference type="ChEBI" id="CHEBI:18420"/>
    </cofactor>
    <text evidence="6">Binds 2 magnesium ions per subunit.</text>
</comment>
<comment type="caution">
    <text evidence="8">The sequence shown here is derived from an EMBL/GenBank/DDBJ whole genome shotgun (WGS) entry which is preliminary data.</text>
</comment>
<keyword evidence="6" id="KW-0963">Cytoplasm</keyword>
<evidence type="ECO:0000259" key="7">
    <source>
        <dbReference type="PROSITE" id="PS50173"/>
    </source>
</evidence>
<keyword evidence="6" id="KW-0460">Magnesium</keyword>
<dbReference type="PROSITE" id="PS50173">
    <property type="entry name" value="UMUC"/>
    <property type="match status" value="1"/>
</dbReference>
<feature type="domain" description="UmuC" evidence="7">
    <location>
        <begin position="5"/>
        <end position="187"/>
    </location>
</feature>
<dbReference type="Gene3D" id="3.40.1170.60">
    <property type="match status" value="1"/>
</dbReference>
<keyword evidence="4 6" id="KW-0227">DNA damage</keyword>
<dbReference type="Gene3D" id="1.10.150.20">
    <property type="entry name" value="5' to 3' exonuclease, C-terminal subdomain"/>
    <property type="match status" value="1"/>
</dbReference>
<protein>
    <recommendedName>
        <fullName evidence="6">DNA polymerase IV</fullName>
        <shortName evidence="6">Pol IV</shortName>
        <ecNumber evidence="6">2.7.7.7</ecNumber>
    </recommendedName>
</protein>
<dbReference type="RefSeq" id="WP_186487852.1">
    <property type="nucleotide sequence ID" value="NZ_JACOGI010000001.1"/>
</dbReference>
<gene>
    <name evidence="6" type="primary">dinB</name>
    <name evidence="8" type="ORF">H8K20_06560</name>
</gene>
<dbReference type="Gene3D" id="3.30.1490.100">
    <property type="entry name" value="DNA polymerase, Y-family, little finger domain"/>
    <property type="match status" value="1"/>
</dbReference>
<feature type="binding site" evidence="6">
    <location>
        <position position="9"/>
    </location>
    <ligand>
        <name>Mg(2+)</name>
        <dbReference type="ChEBI" id="CHEBI:18420"/>
    </ligand>
</feature>
<dbReference type="PANTHER" id="PTHR11076">
    <property type="entry name" value="DNA REPAIR POLYMERASE UMUC / TRANSFERASE FAMILY MEMBER"/>
    <property type="match status" value="1"/>
</dbReference>
<dbReference type="InterPro" id="IPR001126">
    <property type="entry name" value="UmuC"/>
</dbReference>
<keyword evidence="2 6" id="KW-0515">Mutator protein</keyword>
<comment type="catalytic activity">
    <reaction evidence="6">
        <text>DNA(n) + a 2'-deoxyribonucleoside 5'-triphosphate = DNA(n+1) + diphosphate</text>
        <dbReference type="Rhea" id="RHEA:22508"/>
        <dbReference type="Rhea" id="RHEA-COMP:17339"/>
        <dbReference type="Rhea" id="RHEA-COMP:17340"/>
        <dbReference type="ChEBI" id="CHEBI:33019"/>
        <dbReference type="ChEBI" id="CHEBI:61560"/>
        <dbReference type="ChEBI" id="CHEBI:173112"/>
        <dbReference type="EC" id="2.7.7.7"/>
    </reaction>
</comment>
<keyword evidence="6" id="KW-0808">Transferase</keyword>
<dbReference type="InterPro" id="IPR043502">
    <property type="entry name" value="DNA/RNA_pol_sf"/>
</dbReference>
<dbReference type="InterPro" id="IPR036775">
    <property type="entry name" value="DNA_pol_Y-fam_lit_finger_sf"/>
</dbReference>
<sequence length="414" mass="46206">MERTILHADLNNFYASVECVYRPQLRGKPVAVAGDAQLRHGIVLAKSYEARACDVQTGDPLWLARQKCPEIVFVPPDYGRYLHYSQLVRQIYLDYTDLVEPYGLDECWLDVTGSARLFGRGSQIAAQLRQRVKKELGVTISVGVSFNRVFAKLGSDLKKPDATTVLPPNCWRERVWPLPVQDLIYVGHATESKLARMGIHTIGQLAAQPPALVQQKLGKVGVLLWGWANGCDRSQVRPAHISLPVKSIGNSTTAPRDLVTDRDARITLYALCDSVAARLRAQHLTARTVQLTIRDCDLWSYQRQTTLKEPCQDSQTLFDAAHRLFCRHRLPGRPARGLGVKACNLALQTPPQLSLYGEIQRAQRQTDLERALDGIRAKYGNFAVRRGIMLTDPALAAVDPQRDHIIYPVGFLGG</sequence>
<dbReference type="GO" id="GO:0005829">
    <property type="term" value="C:cytosol"/>
    <property type="evidence" value="ECO:0007669"/>
    <property type="project" value="TreeGrafter"/>
</dbReference>
<evidence type="ECO:0000256" key="2">
    <source>
        <dbReference type="ARBA" id="ARBA00022457"/>
    </source>
</evidence>
<evidence type="ECO:0000313" key="8">
    <source>
        <dbReference type="EMBL" id="MBC3516054.1"/>
    </source>
</evidence>
<evidence type="ECO:0000256" key="5">
    <source>
        <dbReference type="ARBA" id="ARBA00022932"/>
    </source>
</evidence>
<keyword evidence="5 6" id="KW-0239">DNA-directed DNA polymerase</keyword>
<dbReference type="GO" id="GO:0006261">
    <property type="term" value="P:DNA-templated DNA replication"/>
    <property type="evidence" value="ECO:0007669"/>
    <property type="project" value="UniProtKB-UniRule"/>
</dbReference>
<dbReference type="GO" id="GO:0009432">
    <property type="term" value="P:SOS response"/>
    <property type="evidence" value="ECO:0007669"/>
    <property type="project" value="TreeGrafter"/>
</dbReference>